<proteinExistence type="predicted"/>
<sequence>MKKKLSLLGLSVFLFCGGLAFAADSLSNRIDQTMRLGMKTGIHLMYNTSTPFVLEIPGEDWTFGLTSGSGKYSYSYTDYNESTGYSKKNQSVTFSTAEVTGRLYIGNSFNIPFGYANYKISYPDWVYSGVTYDINYSITQLSYGIGNEWTYDWGGFYGIDWYQGGSKLSDEVTVKLKSGTETPATLAQATKTSTDIKAFAGIFVITFGFGF</sequence>
<organism evidence="1">
    <name type="scientific">marine metagenome</name>
    <dbReference type="NCBI Taxonomy" id="408172"/>
    <lineage>
        <taxon>unclassified sequences</taxon>
        <taxon>metagenomes</taxon>
        <taxon>ecological metagenomes</taxon>
    </lineage>
</organism>
<evidence type="ECO:0008006" key="2">
    <source>
        <dbReference type="Google" id="ProtNLM"/>
    </source>
</evidence>
<accession>A0A381NPE5</accession>
<reference evidence="1" key="1">
    <citation type="submission" date="2018-05" db="EMBL/GenBank/DDBJ databases">
        <authorList>
            <person name="Lanie J.A."/>
            <person name="Ng W.-L."/>
            <person name="Kazmierczak K.M."/>
            <person name="Andrzejewski T.M."/>
            <person name="Davidsen T.M."/>
            <person name="Wayne K.J."/>
            <person name="Tettelin H."/>
            <person name="Glass J.I."/>
            <person name="Rusch D."/>
            <person name="Podicherti R."/>
            <person name="Tsui H.-C.T."/>
            <person name="Winkler M.E."/>
        </authorList>
    </citation>
    <scope>NUCLEOTIDE SEQUENCE</scope>
</reference>
<dbReference type="EMBL" id="UINC01000443">
    <property type="protein sequence ID" value="SUZ55393.1"/>
    <property type="molecule type" value="Genomic_DNA"/>
</dbReference>
<dbReference type="AlphaFoldDB" id="A0A381NPE5"/>
<evidence type="ECO:0000313" key="1">
    <source>
        <dbReference type="EMBL" id="SUZ55393.1"/>
    </source>
</evidence>
<protein>
    <recommendedName>
        <fullName evidence="2">Outer membrane protein beta-barrel domain-containing protein</fullName>
    </recommendedName>
</protein>
<gene>
    <name evidence="1" type="ORF">METZ01_LOCUS8247</name>
</gene>
<name>A0A381NPE5_9ZZZZ</name>